<dbReference type="GO" id="GO:0034087">
    <property type="term" value="P:establishment of mitotic sister chromatid cohesion"/>
    <property type="evidence" value="ECO:0007669"/>
    <property type="project" value="TreeGrafter"/>
</dbReference>
<accession>A0A7J7MUB1</accession>
<keyword evidence="4" id="KW-1185">Reference proteome</keyword>
<name>A0A7J7MUB1_9MAGN</name>
<proteinExistence type="inferred from homology"/>
<dbReference type="GO" id="GO:0010468">
    <property type="term" value="P:regulation of gene expression"/>
    <property type="evidence" value="ECO:0007669"/>
    <property type="project" value="InterPro"/>
</dbReference>
<protein>
    <recommendedName>
        <fullName evidence="1">Sister chromatid cohesion protein</fullName>
    </recommendedName>
</protein>
<evidence type="ECO:0000313" key="3">
    <source>
        <dbReference type="EMBL" id="KAF6158495.1"/>
    </source>
</evidence>
<dbReference type="EMBL" id="JACGCM010001221">
    <property type="protein sequence ID" value="KAF6158495.1"/>
    <property type="molecule type" value="Genomic_DNA"/>
</dbReference>
<keyword evidence="1" id="KW-0131">Cell cycle</keyword>
<dbReference type="Proteomes" id="UP000541444">
    <property type="component" value="Unassembled WGS sequence"/>
</dbReference>
<dbReference type="GO" id="GO:0003682">
    <property type="term" value="F:chromatin binding"/>
    <property type="evidence" value="ECO:0007669"/>
    <property type="project" value="TreeGrafter"/>
</dbReference>
<dbReference type="GO" id="GO:0140588">
    <property type="term" value="P:chromatin looping"/>
    <property type="evidence" value="ECO:0007669"/>
    <property type="project" value="InterPro"/>
</dbReference>
<sequence>MVPSFTSTLHIDSKVQEEMTLHKPKTVTKMIDVVVVIHVKNGSSSAIQYLEEGGHSVLIVVAGACDTNICGGIIQLYWEGILGRCMDMNEEVRQSALKIVEVVLRQGLVHPITCVPYLIARMRRRGTVVLWHQRRKLATDWPPIMQIVRLISQDQMNNKYCTEILASLPFTAPDEPLYLIYTINRVLQVRSGSLEETMKALSSRSIEEDKYVISDENGVLQHDSSVLQQEPYSSAHSISIHIKEEDAILCFPTLGVSCGILKENLQSNQADCQAAIALQLLHKLKRYLKISFGLSDARCQEFSPNDPLKPGEALSRQNIPFKISGTHFSLPTSHKEIIERYQGSI</sequence>
<dbReference type="GO" id="GO:0061775">
    <property type="term" value="F:cohesin loader activity"/>
    <property type="evidence" value="ECO:0007669"/>
    <property type="project" value="InterPro"/>
</dbReference>
<evidence type="ECO:0000313" key="4">
    <source>
        <dbReference type="Proteomes" id="UP000541444"/>
    </source>
</evidence>
<gene>
    <name evidence="3" type="ORF">GIB67_022092</name>
</gene>
<dbReference type="GO" id="GO:0071169">
    <property type="term" value="P:establishment of protein localization to chromatin"/>
    <property type="evidence" value="ECO:0007669"/>
    <property type="project" value="TreeGrafter"/>
</dbReference>
<keyword evidence="1" id="KW-0677">Repeat</keyword>
<comment type="subcellular location">
    <subcellularLocation>
        <location evidence="1">Nucleus</location>
    </subcellularLocation>
</comment>
<reference evidence="3 4" key="1">
    <citation type="journal article" date="2020" name="IScience">
        <title>Genome Sequencing of the Endangered Kingdonia uniflora (Circaeasteraceae, Ranunculales) Reveals Potential Mechanisms of Evolutionary Specialization.</title>
        <authorList>
            <person name="Sun Y."/>
            <person name="Deng T."/>
            <person name="Zhang A."/>
            <person name="Moore M.J."/>
            <person name="Landis J.B."/>
            <person name="Lin N."/>
            <person name="Zhang H."/>
            <person name="Zhang X."/>
            <person name="Huang J."/>
            <person name="Zhang X."/>
            <person name="Sun H."/>
            <person name="Wang H."/>
        </authorList>
    </citation>
    <scope>NUCLEOTIDE SEQUENCE [LARGE SCALE GENOMIC DNA]</scope>
    <source>
        <strain evidence="3">TB1705</strain>
        <tissue evidence="3">Leaf</tissue>
    </source>
</reference>
<organism evidence="3 4">
    <name type="scientific">Kingdonia uniflora</name>
    <dbReference type="NCBI Taxonomy" id="39325"/>
    <lineage>
        <taxon>Eukaryota</taxon>
        <taxon>Viridiplantae</taxon>
        <taxon>Streptophyta</taxon>
        <taxon>Embryophyta</taxon>
        <taxon>Tracheophyta</taxon>
        <taxon>Spermatophyta</taxon>
        <taxon>Magnoliopsida</taxon>
        <taxon>Ranunculales</taxon>
        <taxon>Circaeasteraceae</taxon>
        <taxon>Kingdonia</taxon>
    </lineage>
</organism>
<comment type="similarity">
    <text evidence="1">Belongs to the SCC2/Nipped-B family.</text>
</comment>
<keyword evidence="1" id="KW-0539">Nucleus</keyword>
<dbReference type="AlphaFoldDB" id="A0A7J7MUB1"/>
<feature type="domain" description="Sister chromatid cohesion C-terminal" evidence="2">
    <location>
        <begin position="70"/>
        <end position="120"/>
    </location>
</feature>
<dbReference type="InterPro" id="IPR024986">
    <property type="entry name" value="Nipped-B_C"/>
</dbReference>
<dbReference type="PANTHER" id="PTHR21704:SF18">
    <property type="entry name" value="NIPPED-B-LIKE PROTEIN"/>
    <property type="match status" value="1"/>
</dbReference>
<dbReference type="GO" id="GO:0090694">
    <property type="term" value="C:Scc2-Scc4 cohesin loading complex"/>
    <property type="evidence" value="ECO:0007669"/>
    <property type="project" value="TreeGrafter"/>
</dbReference>
<evidence type="ECO:0000259" key="2">
    <source>
        <dbReference type="Pfam" id="PF12830"/>
    </source>
</evidence>
<dbReference type="Pfam" id="PF12830">
    <property type="entry name" value="Nipped-B_C"/>
    <property type="match status" value="1"/>
</dbReference>
<dbReference type="InterPro" id="IPR033031">
    <property type="entry name" value="Scc2/Nipped-B"/>
</dbReference>
<dbReference type="OrthoDB" id="418242at2759"/>
<dbReference type="GO" id="GO:1990414">
    <property type="term" value="P:replication-born double-strand break repair via sister chromatid exchange"/>
    <property type="evidence" value="ECO:0007669"/>
    <property type="project" value="TreeGrafter"/>
</dbReference>
<comment type="caution">
    <text evidence="3">The sequence shown here is derived from an EMBL/GenBank/DDBJ whole genome shotgun (WGS) entry which is preliminary data.</text>
</comment>
<evidence type="ECO:0000256" key="1">
    <source>
        <dbReference type="RuleBase" id="RU364107"/>
    </source>
</evidence>
<dbReference type="PANTHER" id="PTHR21704">
    <property type="entry name" value="NIPPED-B-LIKE PROTEIN DELANGIN SCC2-RELATED"/>
    <property type="match status" value="1"/>
</dbReference>